<organism evidence="2 3">
    <name type="scientific">Duganella sacchari</name>
    <dbReference type="NCBI Taxonomy" id="551987"/>
    <lineage>
        <taxon>Bacteria</taxon>
        <taxon>Pseudomonadati</taxon>
        <taxon>Pseudomonadota</taxon>
        <taxon>Betaproteobacteria</taxon>
        <taxon>Burkholderiales</taxon>
        <taxon>Oxalobacteraceae</taxon>
        <taxon>Telluria group</taxon>
        <taxon>Duganella</taxon>
    </lineage>
</organism>
<accession>A0A1M7QY13</accession>
<reference evidence="3" key="1">
    <citation type="submission" date="2016-11" db="EMBL/GenBank/DDBJ databases">
        <authorList>
            <person name="Varghese N."/>
            <person name="Submissions S."/>
        </authorList>
    </citation>
    <scope>NUCLEOTIDE SEQUENCE [LARGE SCALE GENOMIC DNA]</scope>
    <source>
        <strain evidence="3">Sac-22</strain>
    </source>
</reference>
<dbReference type="PANTHER" id="PTHR33495:SF2">
    <property type="entry name" value="ANTI-SIGMA FACTOR ANTAGONIST TM_1081-RELATED"/>
    <property type="match status" value="1"/>
</dbReference>
<gene>
    <name evidence="2" type="ORF">SAMN05192549_108253</name>
</gene>
<dbReference type="STRING" id="551987.SAMN05192549_108253"/>
<protein>
    <submittedName>
        <fullName evidence="2">Anti-anti-sigma factor</fullName>
    </submittedName>
</protein>
<name>A0A1M7QY13_9BURK</name>
<dbReference type="RefSeq" id="WP_072787025.1">
    <property type="nucleotide sequence ID" value="NZ_FRCX01000008.1"/>
</dbReference>
<dbReference type="InterPro" id="IPR002645">
    <property type="entry name" value="STAS_dom"/>
</dbReference>
<dbReference type="SUPFAM" id="SSF52091">
    <property type="entry name" value="SpoIIaa-like"/>
    <property type="match status" value="1"/>
</dbReference>
<evidence type="ECO:0000259" key="1">
    <source>
        <dbReference type="PROSITE" id="PS50801"/>
    </source>
</evidence>
<proteinExistence type="predicted"/>
<feature type="domain" description="STAS" evidence="1">
    <location>
        <begin position="15"/>
        <end position="112"/>
    </location>
</feature>
<dbReference type="Pfam" id="PF01740">
    <property type="entry name" value="STAS"/>
    <property type="match status" value="1"/>
</dbReference>
<dbReference type="InterPro" id="IPR036513">
    <property type="entry name" value="STAS_dom_sf"/>
</dbReference>
<dbReference type="PROSITE" id="PS50801">
    <property type="entry name" value="STAS"/>
    <property type="match status" value="1"/>
</dbReference>
<dbReference type="EMBL" id="FRCX01000008">
    <property type="protein sequence ID" value="SHN37016.1"/>
    <property type="molecule type" value="Genomic_DNA"/>
</dbReference>
<sequence>MSIAYTDVNDTLRRVSLSGRLDIAGTDAIALQFAALTASARQRAVVDLSAVDFLASIGIRAIVANARAMQQRGSRMVLFVGENGPVAKTLSTTGIDVVIPMFNDLAQAEQAALA</sequence>
<dbReference type="Proteomes" id="UP000184339">
    <property type="component" value="Unassembled WGS sequence"/>
</dbReference>
<keyword evidence="3" id="KW-1185">Reference proteome</keyword>
<evidence type="ECO:0000313" key="2">
    <source>
        <dbReference type="EMBL" id="SHN37016.1"/>
    </source>
</evidence>
<evidence type="ECO:0000313" key="3">
    <source>
        <dbReference type="Proteomes" id="UP000184339"/>
    </source>
</evidence>
<dbReference type="AlphaFoldDB" id="A0A1M7QY13"/>
<dbReference type="OrthoDB" id="129622at2"/>
<dbReference type="CDD" id="cd07043">
    <property type="entry name" value="STAS_anti-anti-sigma_factors"/>
    <property type="match status" value="1"/>
</dbReference>
<dbReference type="Gene3D" id="3.30.750.24">
    <property type="entry name" value="STAS domain"/>
    <property type="match status" value="1"/>
</dbReference>
<dbReference type="GO" id="GO:0043856">
    <property type="term" value="F:anti-sigma factor antagonist activity"/>
    <property type="evidence" value="ECO:0007669"/>
    <property type="project" value="TreeGrafter"/>
</dbReference>
<dbReference type="PANTHER" id="PTHR33495">
    <property type="entry name" value="ANTI-SIGMA FACTOR ANTAGONIST TM_1081-RELATED-RELATED"/>
    <property type="match status" value="1"/>
</dbReference>